<accession>A0ACB8BIV4</accession>
<reference evidence="1" key="1">
    <citation type="journal article" date="2021" name="New Phytol.">
        <title>Evolutionary innovations through gain and loss of genes in the ectomycorrhizal Boletales.</title>
        <authorList>
            <person name="Wu G."/>
            <person name="Miyauchi S."/>
            <person name="Morin E."/>
            <person name="Kuo A."/>
            <person name="Drula E."/>
            <person name="Varga T."/>
            <person name="Kohler A."/>
            <person name="Feng B."/>
            <person name="Cao Y."/>
            <person name="Lipzen A."/>
            <person name="Daum C."/>
            <person name="Hundley H."/>
            <person name="Pangilinan J."/>
            <person name="Johnson J."/>
            <person name="Barry K."/>
            <person name="LaButti K."/>
            <person name="Ng V."/>
            <person name="Ahrendt S."/>
            <person name="Min B."/>
            <person name="Choi I.G."/>
            <person name="Park H."/>
            <person name="Plett J.M."/>
            <person name="Magnuson J."/>
            <person name="Spatafora J.W."/>
            <person name="Nagy L.G."/>
            <person name="Henrissat B."/>
            <person name="Grigoriev I.V."/>
            <person name="Yang Z.L."/>
            <person name="Xu J."/>
            <person name="Martin F.M."/>
        </authorList>
    </citation>
    <scope>NUCLEOTIDE SEQUENCE</scope>
    <source>
        <strain evidence="1">KUC20120723A-06</strain>
    </source>
</reference>
<gene>
    <name evidence="1" type="ORF">BV22DRAFT_1128866</name>
</gene>
<dbReference type="EMBL" id="MU266398">
    <property type="protein sequence ID" value="KAH7925634.1"/>
    <property type="molecule type" value="Genomic_DNA"/>
</dbReference>
<dbReference type="Proteomes" id="UP000790709">
    <property type="component" value="Unassembled WGS sequence"/>
</dbReference>
<proteinExistence type="predicted"/>
<name>A0ACB8BIV4_9AGAM</name>
<protein>
    <submittedName>
        <fullName evidence="1">Uncharacterized protein</fullName>
    </submittedName>
</protein>
<organism evidence="1 2">
    <name type="scientific">Leucogyrophana mollusca</name>
    <dbReference type="NCBI Taxonomy" id="85980"/>
    <lineage>
        <taxon>Eukaryota</taxon>
        <taxon>Fungi</taxon>
        <taxon>Dikarya</taxon>
        <taxon>Basidiomycota</taxon>
        <taxon>Agaricomycotina</taxon>
        <taxon>Agaricomycetes</taxon>
        <taxon>Agaricomycetidae</taxon>
        <taxon>Boletales</taxon>
        <taxon>Boletales incertae sedis</taxon>
        <taxon>Leucogyrophana</taxon>
    </lineage>
</organism>
<evidence type="ECO:0000313" key="1">
    <source>
        <dbReference type="EMBL" id="KAH7925634.1"/>
    </source>
</evidence>
<evidence type="ECO:0000313" key="2">
    <source>
        <dbReference type="Proteomes" id="UP000790709"/>
    </source>
</evidence>
<keyword evidence="2" id="KW-1185">Reference proteome</keyword>
<sequence>MYPSVFDVASIISSATEPPSYYILSPQLSSMNTAITGATSTPHRVGLPPSYTDDIINTLSSSHIQPLPREPNPNLELQQPDSENEARSVPRSPLCPTEHVYSPPDNRQAWVTLRLNSMARSANQVPAFISGVEICGSVDFDLRSGNTIQSATLTLTGRILSGDVNLGSHLDVRTFLDQRQVMTWSTAEFARTSGLFVSRKNGSPSGKFTCPFVFTIPEEFYLTYGPLRPYTSPPSFVERLVGSMVRYELKLRVKKGKFNSPTKIRTVINFTPLIRPDPPSLLRQISYQEHSPLLGPDQDPDGWHTLPAVGTAGRIFNDRNVEVKCTLSLAKPLCYPRGSILPFHVVLHSDDEQALDLLASSQALDIRLRRAVGLPSQISLREGSEGALGFRHTNMTIQSAVLWPSTLGNEHFTRHFEGEIPLASDLKPSAHVEDFVIAYSIMLLPFKATAFASRDSGPLLKVPIKIATAFPEGPRPRSFAPLDQGEMNR</sequence>
<comment type="caution">
    <text evidence="1">The sequence shown here is derived from an EMBL/GenBank/DDBJ whole genome shotgun (WGS) entry which is preliminary data.</text>
</comment>